<evidence type="ECO:0000256" key="1">
    <source>
        <dbReference type="ARBA" id="ARBA00023002"/>
    </source>
</evidence>
<accession>A0ABN1MR12</accession>
<gene>
    <name evidence="4" type="ORF">GCM10009118_21840</name>
</gene>
<evidence type="ECO:0000259" key="3">
    <source>
        <dbReference type="Pfam" id="PF01494"/>
    </source>
</evidence>
<dbReference type="RefSeq" id="WP_343787612.1">
    <property type="nucleotide sequence ID" value="NZ_BAAAFH010000011.1"/>
</dbReference>
<keyword evidence="1" id="KW-0560">Oxidoreductase</keyword>
<feature type="domain" description="FAD-binding" evidence="3">
    <location>
        <begin position="2"/>
        <end position="328"/>
    </location>
</feature>
<dbReference type="InterPro" id="IPR002938">
    <property type="entry name" value="FAD-bd"/>
</dbReference>
<sequence length="376" mass="42325">MKIAIIGGGVGGLTTALALKKAGVNFKLYEAAPEIKAVGAGIIMANNALQVFRKLGIHEKIYAKGNRIDAMDITKGNFSPLSSIRLDVFVEKYGLQNHAIHRADLHTILVEAVGEEHIEINRRLTDIQKKENGYQLSFEEGTEETANFIIGADGIRSVVRQKLYDENEYRNSGQLCWRGVVEFDLPSEYQHRLIEAWSGGKRFGFVRISEKKVYWYLLINDNLGDLDADHHVFTKGFHPIAEQLVWATPQEKVIKAKLYDVKPIRIWQKENTCLVGDAAHAMTPNLGQGACQAIEDAYVLGGLVAKYNVMEAFVKYPEVRRAKATSVVNRSWKFGKIAHLNHPLAEGIRNSILKYATPRRMNKKMMDKLFTLDKIS</sequence>
<dbReference type="InterPro" id="IPR036188">
    <property type="entry name" value="FAD/NAD-bd_sf"/>
</dbReference>
<evidence type="ECO:0000313" key="4">
    <source>
        <dbReference type="EMBL" id="GAA0875775.1"/>
    </source>
</evidence>
<evidence type="ECO:0000256" key="2">
    <source>
        <dbReference type="ARBA" id="ARBA00023033"/>
    </source>
</evidence>
<dbReference type="PANTHER" id="PTHR13789">
    <property type="entry name" value="MONOOXYGENASE"/>
    <property type="match status" value="1"/>
</dbReference>
<organism evidence="4 5">
    <name type="scientific">Wandonia haliotis</name>
    <dbReference type="NCBI Taxonomy" id="574963"/>
    <lineage>
        <taxon>Bacteria</taxon>
        <taxon>Pseudomonadati</taxon>
        <taxon>Bacteroidota</taxon>
        <taxon>Flavobacteriia</taxon>
        <taxon>Flavobacteriales</taxon>
        <taxon>Crocinitomicaceae</taxon>
        <taxon>Wandonia</taxon>
    </lineage>
</organism>
<protein>
    <submittedName>
        <fullName evidence="4">FAD-dependent monooxygenase</fullName>
    </submittedName>
</protein>
<dbReference type="Gene3D" id="3.50.50.60">
    <property type="entry name" value="FAD/NAD(P)-binding domain"/>
    <property type="match status" value="1"/>
</dbReference>
<evidence type="ECO:0000313" key="5">
    <source>
        <dbReference type="Proteomes" id="UP001501126"/>
    </source>
</evidence>
<dbReference type="PRINTS" id="PR00420">
    <property type="entry name" value="RNGMNOXGNASE"/>
</dbReference>
<dbReference type="Pfam" id="PF01494">
    <property type="entry name" value="FAD_binding_3"/>
    <property type="match status" value="1"/>
</dbReference>
<comment type="caution">
    <text evidence="4">The sequence shown here is derived from an EMBL/GenBank/DDBJ whole genome shotgun (WGS) entry which is preliminary data.</text>
</comment>
<dbReference type="InterPro" id="IPR050493">
    <property type="entry name" value="FAD-dep_Monooxygenase_BioMet"/>
</dbReference>
<dbReference type="GO" id="GO:0004497">
    <property type="term" value="F:monooxygenase activity"/>
    <property type="evidence" value="ECO:0007669"/>
    <property type="project" value="UniProtKB-KW"/>
</dbReference>
<dbReference type="Proteomes" id="UP001501126">
    <property type="component" value="Unassembled WGS sequence"/>
</dbReference>
<name>A0ABN1MR12_9FLAO</name>
<keyword evidence="2 4" id="KW-0503">Monooxygenase</keyword>
<keyword evidence="5" id="KW-1185">Reference proteome</keyword>
<dbReference type="EMBL" id="BAAAFH010000011">
    <property type="protein sequence ID" value="GAA0875775.1"/>
    <property type="molecule type" value="Genomic_DNA"/>
</dbReference>
<proteinExistence type="predicted"/>
<reference evidence="4 5" key="1">
    <citation type="journal article" date="2019" name="Int. J. Syst. Evol. Microbiol.">
        <title>The Global Catalogue of Microorganisms (GCM) 10K type strain sequencing project: providing services to taxonomists for standard genome sequencing and annotation.</title>
        <authorList>
            <consortium name="The Broad Institute Genomics Platform"/>
            <consortium name="The Broad Institute Genome Sequencing Center for Infectious Disease"/>
            <person name="Wu L."/>
            <person name="Ma J."/>
        </authorList>
    </citation>
    <scope>NUCLEOTIDE SEQUENCE [LARGE SCALE GENOMIC DNA]</scope>
    <source>
        <strain evidence="4 5">JCM 16083</strain>
    </source>
</reference>
<dbReference type="SUPFAM" id="SSF51905">
    <property type="entry name" value="FAD/NAD(P)-binding domain"/>
    <property type="match status" value="1"/>
</dbReference>
<dbReference type="PANTHER" id="PTHR13789:SF309">
    <property type="entry name" value="PUTATIVE (AFU_ORTHOLOGUE AFUA_6G14510)-RELATED"/>
    <property type="match status" value="1"/>
</dbReference>